<gene>
    <name evidence="3" type="ORF">D4739_12345</name>
</gene>
<dbReference type="Proteomes" id="UP000276542">
    <property type="component" value="Unassembled WGS sequence"/>
</dbReference>
<dbReference type="InterPro" id="IPR036291">
    <property type="entry name" value="NAD(P)-bd_dom_sf"/>
</dbReference>
<comment type="similarity">
    <text evidence="1">Belongs to the short-chain dehydrogenases/reductases (SDR) family.</text>
</comment>
<name>A0A3A5HAP8_9ACTN</name>
<dbReference type="GO" id="GO:0016491">
    <property type="term" value="F:oxidoreductase activity"/>
    <property type="evidence" value="ECO:0007669"/>
    <property type="project" value="UniProtKB-KW"/>
</dbReference>
<dbReference type="InterPro" id="IPR051122">
    <property type="entry name" value="SDR_DHRS6-like"/>
</dbReference>
<dbReference type="Gene3D" id="3.40.50.720">
    <property type="entry name" value="NAD(P)-binding Rossmann-like Domain"/>
    <property type="match status" value="1"/>
</dbReference>
<dbReference type="InterPro" id="IPR002347">
    <property type="entry name" value="SDR_fam"/>
</dbReference>
<evidence type="ECO:0000313" key="3">
    <source>
        <dbReference type="EMBL" id="RJS46928.1"/>
    </source>
</evidence>
<evidence type="ECO:0000313" key="4">
    <source>
        <dbReference type="Proteomes" id="UP000276542"/>
    </source>
</evidence>
<evidence type="ECO:0000256" key="2">
    <source>
        <dbReference type="ARBA" id="ARBA00023002"/>
    </source>
</evidence>
<reference evidence="4" key="1">
    <citation type="submission" date="2018-09" db="EMBL/GenBank/DDBJ databases">
        <authorList>
            <person name="Zhu H."/>
        </authorList>
    </citation>
    <scope>NUCLEOTIDE SEQUENCE [LARGE SCALE GENOMIC DNA]</scope>
    <source>
        <strain evidence="4">K1W22B-1</strain>
    </source>
</reference>
<dbReference type="PRINTS" id="PR00081">
    <property type="entry name" value="GDHRDH"/>
</dbReference>
<keyword evidence="2" id="KW-0560">Oxidoreductase</keyword>
<dbReference type="OrthoDB" id="286404at2"/>
<dbReference type="SUPFAM" id="SSF51735">
    <property type="entry name" value="NAD(P)-binding Rossmann-fold domains"/>
    <property type="match status" value="1"/>
</dbReference>
<dbReference type="PANTHER" id="PTHR43477">
    <property type="entry name" value="DIHYDROANTICAPSIN 7-DEHYDROGENASE"/>
    <property type="match status" value="1"/>
</dbReference>
<keyword evidence="4" id="KW-1185">Reference proteome</keyword>
<organism evidence="3 4">
    <name type="scientific">Nocardioides cavernaquae</name>
    <dbReference type="NCBI Taxonomy" id="2321396"/>
    <lineage>
        <taxon>Bacteria</taxon>
        <taxon>Bacillati</taxon>
        <taxon>Actinomycetota</taxon>
        <taxon>Actinomycetes</taxon>
        <taxon>Propionibacteriales</taxon>
        <taxon>Nocardioidaceae</taxon>
        <taxon>Nocardioides</taxon>
    </lineage>
</organism>
<comment type="caution">
    <text evidence="3">The sequence shown here is derived from an EMBL/GenBank/DDBJ whole genome shotgun (WGS) entry which is preliminary data.</text>
</comment>
<dbReference type="PANTHER" id="PTHR43477:SF1">
    <property type="entry name" value="DIHYDROANTICAPSIN 7-DEHYDROGENASE"/>
    <property type="match status" value="1"/>
</dbReference>
<protein>
    <submittedName>
        <fullName evidence="3">SDR family oxidoreductase</fullName>
    </submittedName>
</protein>
<accession>A0A3A5HAP8</accession>
<dbReference type="EMBL" id="QYRP01000002">
    <property type="protein sequence ID" value="RJS46928.1"/>
    <property type="molecule type" value="Genomic_DNA"/>
</dbReference>
<dbReference type="AlphaFoldDB" id="A0A3A5HAP8"/>
<dbReference type="Pfam" id="PF13561">
    <property type="entry name" value="adh_short_C2"/>
    <property type="match status" value="1"/>
</dbReference>
<sequence>MSMATFDFSGRRVVVTDGTRGLGLGIARAFADSGAQVVATGPRSRATTSDEDLTGIEHHRLELTDAEALAEFAAQIGPVDVLVNAAGLRLPHAAQEDPDLVREAVADGHVGPVQLTRQLRPWLESSALRGGGAVIHTHALREWFAFSRGAASAHADLISHTARQGVSWGGGGVRVNAVSTSLAVTRPVVPELSGVVDPADAESTDDVASAVLFLASEAAACIAGQTVIVRETVARVS</sequence>
<dbReference type="CDD" id="cd05233">
    <property type="entry name" value="SDR_c"/>
    <property type="match status" value="1"/>
</dbReference>
<evidence type="ECO:0000256" key="1">
    <source>
        <dbReference type="ARBA" id="ARBA00006484"/>
    </source>
</evidence>
<proteinExistence type="inferred from homology"/>
<dbReference type="RefSeq" id="WP_120060898.1">
    <property type="nucleotide sequence ID" value="NZ_QYRP01000002.1"/>
</dbReference>